<dbReference type="OrthoDB" id="9788101at2"/>
<organism evidence="2 3">
    <name type="scientific">Maribacter orientalis</name>
    <dbReference type="NCBI Taxonomy" id="228957"/>
    <lineage>
        <taxon>Bacteria</taxon>
        <taxon>Pseudomonadati</taxon>
        <taxon>Bacteroidota</taxon>
        <taxon>Flavobacteriia</taxon>
        <taxon>Flavobacteriales</taxon>
        <taxon>Flavobacteriaceae</taxon>
        <taxon>Maribacter</taxon>
    </lineage>
</organism>
<evidence type="ECO:0000313" key="2">
    <source>
        <dbReference type="EMBL" id="SEL20072.1"/>
    </source>
</evidence>
<feature type="domain" description="Glycosyltransferase 2-like" evidence="1">
    <location>
        <begin position="4"/>
        <end position="143"/>
    </location>
</feature>
<dbReference type="InterPro" id="IPR029044">
    <property type="entry name" value="Nucleotide-diphossugar_trans"/>
</dbReference>
<keyword evidence="3" id="KW-1185">Reference proteome</keyword>
<dbReference type="EMBL" id="FNZN01000003">
    <property type="protein sequence ID" value="SEL20072.1"/>
    <property type="molecule type" value="Genomic_DNA"/>
</dbReference>
<dbReference type="STRING" id="228957.SAMN04488008_103117"/>
<dbReference type="SUPFAM" id="SSF53448">
    <property type="entry name" value="Nucleotide-diphospho-sugar transferases"/>
    <property type="match status" value="1"/>
</dbReference>
<evidence type="ECO:0000313" key="3">
    <source>
        <dbReference type="Proteomes" id="UP000198990"/>
    </source>
</evidence>
<dbReference type="Gene3D" id="3.90.550.10">
    <property type="entry name" value="Spore Coat Polysaccharide Biosynthesis Protein SpsA, Chain A"/>
    <property type="match status" value="1"/>
</dbReference>
<reference evidence="3" key="1">
    <citation type="submission" date="2016-10" db="EMBL/GenBank/DDBJ databases">
        <authorList>
            <person name="Varghese N."/>
            <person name="Submissions S."/>
        </authorList>
    </citation>
    <scope>NUCLEOTIDE SEQUENCE [LARGE SCALE GENOMIC DNA]</scope>
    <source>
        <strain evidence="3">DSM 16471</strain>
    </source>
</reference>
<dbReference type="GO" id="GO:0016758">
    <property type="term" value="F:hexosyltransferase activity"/>
    <property type="evidence" value="ECO:0007669"/>
    <property type="project" value="UniProtKB-ARBA"/>
</dbReference>
<dbReference type="PANTHER" id="PTHR22916:SF3">
    <property type="entry name" value="UDP-GLCNAC:BETAGAL BETA-1,3-N-ACETYLGLUCOSAMINYLTRANSFERASE-LIKE PROTEIN 1"/>
    <property type="match status" value="1"/>
</dbReference>
<gene>
    <name evidence="2" type="ORF">SAMN04488008_103117</name>
</gene>
<evidence type="ECO:0000259" key="1">
    <source>
        <dbReference type="Pfam" id="PF00535"/>
    </source>
</evidence>
<dbReference type="PANTHER" id="PTHR22916">
    <property type="entry name" value="GLYCOSYLTRANSFERASE"/>
    <property type="match status" value="1"/>
</dbReference>
<dbReference type="RefSeq" id="WP_091622181.1">
    <property type="nucleotide sequence ID" value="NZ_FNZN01000003.1"/>
</dbReference>
<dbReference type="CDD" id="cd06433">
    <property type="entry name" value="GT_2_WfgS_like"/>
    <property type="match status" value="1"/>
</dbReference>
<accession>A0A1H7N901</accession>
<sequence length="249" mass="28519">MKVTIITATYNSEETLSMALNSVKEQDYKNIEHVFVDGASTDGTLDIIKEMSLQNPQIKYISESDEGIYDAINKGLNMATGDIIGFVHSDDFLSNPNIISDIVELFKKGNYTGVYGNLLYVDKLDTTKVIRNWESNVFHFKLLQRGWMPAHPTLFLKKEVYTECGNFDKSYKIAADYDFMLRVLRKSEYKFGFLPQVITKMRMGGASNKRIANLILKSQEDFRAMKTNDLKNPLAVLFLKNFSKLKQFI</sequence>
<dbReference type="AlphaFoldDB" id="A0A1H7N901"/>
<dbReference type="Pfam" id="PF00535">
    <property type="entry name" value="Glycos_transf_2"/>
    <property type="match status" value="1"/>
</dbReference>
<dbReference type="Proteomes" id="UP000198990">
    <property type="component" value="Unassembled WGS sequence"/>
</dbReference>
<keyword evidence="2" id="KW-0808">Transferase</keyword>
<name>A0A1H7N901_9FLAO</name>
<protein>
    <submittedName>
        <fullName evidence="2">Glycosyltransferase</fullName>
    </submittedName>
</protein>
<dbReference type="InterPro" id="IPR001173">
    <property type="entry name" value="Glyco_trans_2-like"/>
</dbReference>
<proteinExistence type="predicted"/>